<proteinExistence type="predicted"/>
<organism evidence="1 2">
    <name type="scientific">Skeletonema marinoi</name>
    <dbReference type="NCBI Taxonomy" id="267567"/>
    <lineage>
        <taxon>Eukaryota</taxon>
        <taxon>Sar</taxon>
        <taxon>Stramenopiles</taxon>
        <taxon>Ochrophyta</taxon>
        <taxon>Bacillariophyta</taxon>
        <taxon>Coscinodiscophyceae</taxon>
        <taxon>Thalassiosirophycidae</taxon>
        <taxon>Thalassiosirales</taxon>
        <taxon>Skeletonemataceae</taxon>
        <taxon>Skeletonema</taxon>
        <taxon>Skeletonema marinoi-dohrnii complex</taxon>
    </lineage>
</organism>
<keyword evidence="2" id="KW-1185">Reference proteome</keyword>
<reference evidence="1" key="1">
    <citation type="submission" date="2023-06" db="EMBL/GenBank/DDBJ databases">
        <title>Survivors Of The Sea: Transcriptome response of Skeletonema marinoi to long-term dormancy.</title>
        <authorList>
            <person name="Pinder M.I.M."/>
            <person name="Kourtchenko O."/>
            <person name="Robertson E.K."/>
            <person name="Larsson T."/>
            <person name="Maumus F."/>
            <person name="Osuna-Cruz C.M."/>
            <person name="Vancaester E."/>
            <person name="Stenow R."/>
            <person name="Vandepoele K."/>
            <person name="Ploug H."/>
            <person name="Bruchert V."/>
            <person name="Godhe A."/>
            <person name="Topel M."/>
        </authorList>
    </citation>
    <scope>NUCLEOTIDE SEQUENCE</scope>
    <source>
        <strain evidence="1">R05AC</strain>
    </source>
</reference>
<sequence length="402" mass="44680">MATEGSSKRRRVAVNVSSSGVKILYDLPIEPLVYVANFLSMSSRAMFALALADDGSFTESNSRQIVGDECETLDFGDEKELAAKLSDGDIDAILRRVDAVNKLKILRLTNCINITGVGLESLRGSDIIEKIDLSLVGEHEDQSLLPEPPISCEHVLPILDTIINVEGGALKYLHFPRHWRLNESTGSDFHHFLDRFNQMLCVRGLNRCLKCNGERELTVELGFSLDDYGIQFSTCYACSKHYCEDCSVIHDDCNMNLCLKCGRVYCSDCSVANACGSCATSFCAQCIAPAQCSGCEEILCDTCRCHCQNCQRSYCDDCHAENECDVCRSIGCGECLASYRECEDCYFGHCADCVEEAGINRMHSCEDCGRQQCIHCRLRRPYPIESSCSGCFKIISEPWISR</sequence>
<accession>A0AAD9D6K1</accession>
<comment type="caution">
    <text evidence="1">The sequence shown here is derived from an EMBL/GenBank/DDBJ whole genome shotgun (WGS) entry which is preliminary data.</text>
</comment>
<evidence type="ECO:0000313" key="1">
    <source>
        <dbReference type="EMBL" id="KAK1735777.1"/>
    </source>
</evidence>
<protein>
    <submittedName>
        <fullName evidence="1">Uncharacterized protein</fullName>
    </submittedName>
</protein>
<gene>
    <name evidence="1" type="ORF">QTG54_013483</name>
</gene>
<evidence type="ECO:0000313" key="2">
    <source>
        <dbReference type="Proteomes" id="UP001224775"/>
    </source>
</evidence>
<dbReference type="EMBL" id="JATAAI010000032">
    <property type="protein sequence ID" value="KAK1735777.1"/>
    <property type="molecule type" value="Genomic_DNA"/>
</dbReference>
<dbReference type="Proteomes" id="UP001224775">
    <property type="component" value="Unassembled WGS sequence"/>
</dbReference>
<dbReference type="AlphaFoldDB" id="A0AAD9D6K1"/>
<name>A0AAD9D6K1_9STRA</name>